<proteinExistence type="predicted"/>
<evidence type="ECO:0000313" key="2">
    <source>
        <dbReference type="Proteomes" id="UP001552299"/>
    </source>
</evidence>
<reference evidence="1 2" key="1">
    <citation type="journal article" date="2024" name="Plant Biotechnol. J.">
        <title>Dendrobium thyrsiflorum genome and its molecular insights into genes involved in important horticultural traits.</title>
        <authorList>
            <person name="Chen B."/>
            <person name="Wang J.Y."/>
            <person name="Zheng P.J."/>
            <person name="Li K.L."/>
            <person name="Liang Y.M."/>
            <person name="Chen X.F."/>
            <person name="Zhang C."/>
            <person name="Zhao X."/>
            <person name="He X."/>
            <person name="Zhang G.Q."/>
            <person name="Liu Z.J."/>
            <person name="Xu Q."/>
        </authorList>
    </citation>
    <scope>NUCLEOTIDE SEQUENCE [LARGE SCALE GENOMIC DNA]</scope>
    <source>
        <strain evidence="1">GZMU011</strain>
    </source>
</reference>
<accession>A0ABD0V8N0</accession>
<comment type="caution">
    <text evidence="1">The sequence shown here is derived from an EMBL/GenBank/DDBJ whole genome shotgun (WGS) entry which is preliminary data.</text>
</comment>
<gene>
    <name evidence="1" type="ORF">M5K25_010986</name>
</gene>
<dbReference type="Proteomes" id="UP001552299">
    <property type="component" value="Unassembled WGS sequence"/>
</dbReference>
<keyword evidence="2" id="KW-1185">Reference proteome</keyword>
<organism evidence="1 2">
    <name type="scientific">Dendrobium thyrsiflorum</name>
    <name type="common">Pinecone-like raceme dendrobium</name>
    <name type="synonym">Orchid</name>
    <dbReference type="NCBI Taxonomy" id="117978"/>
    <lineage>
        <taxon>Eukaryota</taxon>
        <taxon>Viridiplantae</taxon>
        <taxon>Streptophyta</taxon>
        <taxon>Embryophyta</taxon>
        <taxon>Tracheophyta</taxon>
        <taxon>Spermatophyta</taxon>
        <taxon>Magnoliopsida</taxon>
        <taxon>Liliopsida</taxon>
        <taxon>Asparagales</taxon>
        <taxon>Orchidaceae</taxon>
        <taxon>Epidendroideae</taxon>
        <taxon>Malaxideae</taxon>
        <taxon>Dendrobiinae</taxon>
        <taxon>Dendrobium</taxon>
    </lineage>
</organism>
<sequence>MGNVLPNAEFAEVGRFKTELPAIRPYLGVLDPAFYTRSDLKFEAVERLQAVPAQVVRSAIVASGDSSADSESPPRFTCSICDAMSGSDSSSSGKYRSSSELQSISNTIMQASGASFLTYFSFIKVPGATEMTRHTSVGRKSVSPSSSVSPILSSDIKSASLMGCLTNFDFPCLEELAWLRYCLEVDACTLGNPFRLSTGSNDSLRLHLVLVLLENDYLHRRWSQPRVGVGIPVGDVAANRHHLLHHHIQLQHALPYIRPPYLWCRSSLLVPLPYNIYLSNIFPPPLPYLLFLPLLVSGSRSDGATESPVHDLGRRLLRAVGYDRSWNLPLEESANDRIPWRILQSVDRQDKCHHGFSFGPIFDVAYWWRRISGKLHRMLRPNPFLFLFSHHLFEALTSRLVFLSTGTFRRWIPECIVRVSHPDVHRGWLLLALGQARWKDGLKTVAEPEVQDFSFSSASWLASLQMRKSQDYIPWVQITRNDDSSCNNGREVEATKLDGSSGIPSINDNIRQLDPGSLSQLNSHWGVL</sequence>
<dbReference type="EMBL" id="JANQDX010000009">
    <property type="protein sequence ID" value="KAL0918936.1"/>
    <property type="molecule type" value="Genomic_DNA"/>
</dbReference>
<evidence type="ECO:0000313" key="1">
    <source>
        <dbReference type="EMBL" id="KAL0918936.1"/>
    </source>
</evidence>
<protein>
    <submittedName>
        <fullName evidence="1">Uncharacterized protein</fullName>
    </submittedName>
</protein>
<dbReference type="AlphaFoldDB" id="A0ABD0V8N0"/>
<name>A0ABD0V8N0_DENTH</name>